<dbReference type="Pfam" id="PF03399">
    <property type="entry name" value="SAC3_GANP"/>
    <property type="match status" value="1"/>
</dbReference>
<reference evidence="2 3" key="1">
    <citation type="journal article" date="2018" name="Mol. Biol. Evol.">
        <title>Broad Genomic Sampling Reveals a Smut Pathogenic Ancestry of the Fungal Clade Ustilaginomycotina.</title>
        <authorList>
            <person name="Kijpornyongpan T."/>
            <person name="Mondo S.J."/>
            <person name="Barry K."/>
            <person name="Sandor L."/>
            <person name="Lee J."/>
            <person name="Lipzen A."/>
            <person name="Pangilinan J."/>
            <person name="LaButti K."/>
            <person name="Hainaut M."/>
            <person name="Henrissat B."/>
            <person name="Grigoriev I.V."/>
            <person name="Spatafora J.W."/>
            <person name="Aime M.C."/>
        </authorList>
    </citation>
    <scope>NUCLEOTIDE SEQUENCE [LARGE SCALE GENOMIC DNA]</scope>
    <source>
        <strain evidence="2 3">MCA 3882</strain>
    </source>
</reference>
<protein>
    <submittedName>
        <fullName evidence="2">SAC3/GANP/Nin1/mts3/eIF-3 p25</fullName>
    </submittedName>
</protein>
<dbReference type="RefSeq" id="XP_025356970.1">
    <property type="nucleotide sequence ID" value="XM_025495997.1"/>
</dbReference>
<dbReference type="STRING" id="1280837.A0A316VHZ9"/>
<dbReference type="PANTHER" id="PTHR12436:SF3">
    <property type="entry name" value="GERMINAL-CENTER ASSOCIATED NUCLEAR PROTEIN"/>
    <property type="match status" value="1"/>
</dbReference>
<dbReference type="Proteomes" id="UP000245771">
    <property type="component" value="Unassembled WGS sequence"/>
</dbReference>
<evidence type="ECO:0000313" key="2">
    <source>
        <dbReference type="EMBL" id="PWN36668.1"/>
    </source>
</evidence>
<dbReference type="Gene3D" id="1.25.40.990">
    <property type="match status" value="1"/>
</dbReference>
<accession>A0A316VHZ9</accession>
<dbReference type="AlphaFoldDB" id="A0A316VHZ9"/>
<feature type="domain" description="SAC3/GANP/THP3 conserved" evidence="1">
    <location>
        <begin position="1"/>
        <end position="284"/>
    </location>
</feature>
<dbReference type="OrthoDB" id="264795at2759"/>
<feature type="non-terminal residue" evidence="2">
    <location>
        <position position="284"/>
    </location>
</feature>
<keyword evidence="3" id="KW-1185">Reference proteome</keyword>
<dbReference type="InterPro" id="IPR045107">
    <property type="entry name" value="SAC3/GANP/THP3"/>
</dbReference>
<dbReference type="GO" id="GO:0070390">
    <property type="term" value="C:transcription export complex 2"/>
    <property type="evidence" value="ECO:0007669"/>
    <property type="project" value="TreeGrafter"/>
</dbReference>
<dbReference type="InParanoid" id="A0A316VHZ9"/>
<dbReference type="PANTHER" id="PTHR12436">
    <property type="entry name" value="80 KDA MCM3-ASSOCIATED PROTEIN"/>
    <property type="match status" value="1"/>
</dbReference>
<dbReference type="GeneID" id="37017778"/>
<proteinExistence type="predicted"/>
<evidence type="ECO:0000259" key="1">
    <source>
        <dbReference type="Pfam" id="PF03399"/>
    </source>
</evidence>
<sequence>EREFQNEGDTLEMFPGTNRIDPTIAVKIYRRPAAGRELPLPEDVRPPEVLRMTLDYLLHQLLPSDPGSPVFTSVQPFMWNRTRAIRQDFIVQGDGGELAIECHERIARYHILCLHWRGGVGAEGWSEQQELEQLRKTIRSLTEFYEDIRRKKGVISPNEAEFRSYNLLLHMQDPETLREAEGLPTSILQADCVQVALKVRAYAQRSNNVLRRGRPLNTEATMNLWTRFFGELRRNPHVNYLLACLAENVFSPVRAGALKAMSKTYNVQHAPLPLDYLRRSLGLD</sequence>
<evidence type="ECO:0000313" key="3">
    <source>
        <dbReference type="Proteomes" id="UP000245771"/>
    </source>
</evidence>
<dbReference type="GO" id="GO:0006406">
    <property type="term" value="P:mRNA export from nucleus"/>
    <property type="evidence" value="ECO:0007669"/>
    <property type="project" value="TreeGrafter"/>
</dbReference>
<dbReference type="GO" id="GO:0005737">
    <property type="term" value="C:cytoplasm"/>
    <property type="evidence" value="ECO:0007669"/>
    <property type="project" value="TreeGrafter"/>
</dbReference>
<dbReference type="EMBL" id="KZ819602">
    <property type="protein sequence ID" value="PWN36668.1"/>
    <property type="molecule type" value="Genomic_DNA"/>
</dbReference>
<feature type="non-terminal residue" evidence="2">
    <location>
        <position position="1"/>
    </location>
</feature>
<organism evidence="2 3">
    <name type="scientific">Meira miltonrushii</name>
    <dbReference type="NCBI Taxonomy" id="1280837"/>
    <lineage>
        <taxon>Eukaryota</taxon>
        <taxon>Fungi</taxon>
        <taxon>Dikarya</taxon>
        <taxon>Basidiomycota</taxon>
        <taxon>Ustilaginomycotina</taxon>
        <taxon>Exobasidiomycetes</taxon>
        <taxon>Exobasidiales</taxon>
        <taxon>Brachybasidiaceae</taxon>
        <taxon>Meira</taxon>
    </lineage>
</organism>
<name>A0A316VHZ9_9BASI</name>
<dbReference type="InterPro" id="IPR005062">
    <property type="entry name" value="SAC3/GANP/THP3_conserved"/>
</dbReference>
<gene>
    <name evidence="2" type="ORF">FA14DRAFT_113060</name>
</gene>
<dbReference type="FunCoup" id="A0A316VHZ9">
    <property type="interactions" value="116"/>
</dbReference>